<dbReference type="AlphaFoldDB" id="A0A1Y5PJB4"/>
<evidence type="ECO:0000313" key="1">
    <source>
        <dbReference type="EMBL" id="SBS78764.1"/>
    </source>
</evidence>
<gene>
    <name evidence="1" type="ORF">MHPYR_600018</name>
</gene>
<proteinExistence type="predicted"/>
<reference evidence="1" key="1">
    <citation type="submission" date="2016-03" db="EMBL/GenBank/DDBJ databases">
        <authorList>
            <person name="Ploux O."/>
        </authorList>
    </citation>
    <scope>NUCLEOTIDE SEQUENCE</scope>
    <source>
        <strain evidence="1">UC10</strain>
    </source>
</reference>
<sequence length="32" mass="3438">MFAQPTPVYDEVSAHIRTDGGQSLVGDTSTAW</sequence>
<protein>
    <submittedName>
        <fullName evidence="1">Uncharacterized protein</fullName>
    </submittedName>
</protein>
<dbReference type="EMBL" id="FLQS01000057">
    <property type="protein sequence ID" value="SBS78764.1"/>
    <property type="molecule type" value="Genomic_DNA"/>
</dbReference>
<accession>A0A1Y5PJB4</accession>
<organism evidence="1">
    <name type="scientific">uncultured Mycobacterium sp</name>
    <dbReference type="NCBI Taxonomy" id="171292"/>
    <lineage>
        <taxon>Bacteria</taxon>
        <taxon>Bacillati</taxon>
        <taxon>Actinomycetota</taxon>
        <taxon>Actinomycetes</taxon>
        <taxon>Mycobacteriales</taxon>
        <taxon>Mycobacteriaceae</taxon>
        <taxon>Mycobacterium</taxon>
        <taxon>environmental samples</taxon>
    </lineage>
</organism>
<name>A0A1Y5PJB4_9MYCO</name>